<organism evidence="1 2">
    <name type="scientific">Tessaracoccus flavus</name>
    <dbReference type="NCBI Taxonomy" id="1610493"/>
    <lineage>
        <taxon>Bacteria</taxon>
        <taxon>Bacillati</taxon>
        <taxon>Actinomycetota</taxon>
        <taxon>Actinomycetes</taxon>
        <taxon>Propionibacteriales</taxon>
        <taxon>Propionibacteriaceae</taxon>
        <taxon>Tessaracoccus</taxon>
    </lineage>
</organism>
<dbReference type="STRING" id="1610493.RPIT_01730"/>
<keyword evidence="2" id="KW-1185">Reference proteome</keyword>
<evidence type="ECO:0000313" key="2">
    <source>
        <dbReference type="Proteomes" id="UP000188324"/>
    </source>
</evidence>
<dbReference type="Proteomes" id="UP000188324">
    <property type="component" value="Chromosome"/>
</dbReference>
<gene>
    <name evidence="1" type="ORF">RPIT_01730</name>
</gene>
<evidence type="ECO:0000313" key="1">
    <source>
        <dbReference type="EMBL" id="AQP43686.1"/>
    </source>
</evidence>
<dbReference type="KEGG" id="tfl:RPIT_01730"/>
<accession>A0A1Q2CC57</accession>
<dbReference type="RefSeq" id="WP_077339962.1">
    <property type="nucleotide sequence ID" value="NZ_CP019605.1"/>
</dbReference>
<protein>
    <submittedName>
        <fullName evidence="1">Uncharacterized protein</fullName>
    </submittedName>
</protein>
<dbReference type="AlphaFoldDB" id="A0A1Q2CC57"/>
<proteinExistence type="predicted"/>
<dbReference type="OrthoDB" id="4843507at2"/>
<reference evidence="1 2" key="1">
    <citation type="journal article" date="2016" name="Int. J. Syst. Evol. Microbiol.">
        <title>Tessaracoccus flavus sp. nov., isolated from the drainage system of a lindane-producing factory.</title>
        <authorList>
            <person name="Kumari R."/>
            <person name="Singh P."/>
            <person name="Schumann P."/>
            <person name="Lal R."/>
        </authorList>
    </citation>
    <scope>NUCLEOTIDE SEQUENCE [LARGE SCALE GENOMIC DNA]</scope>
    <source>
        <strain evidence="1 2">RP1T</strain>
    </source>
</reference>
<sequence length="483" mass="51376">MAGEEERDWLLQLHEEHGAMLHRLAVLLGAADESERIVRSAFLALYRRGRRVIDPADRVEFLHEHVVHLARAVRGSQGSIELGSVPDSRQDEILRSIGESPDRAAELLVVSHYLGVFGPELAGIMRMSVRSCNQKLEQSLEAVRDRVGDPTPGILPGVIESLSQEVTDALRSAARQVPTPEADTLAKDVAELDSARNGLGPRIIGVLTLGAIAAGLLLAAVTRPTVAAPELPAVSRQALPPSPVATRSLPALVRDVPLYFIGQDGKLYREQRNLPASDNLLSSALDALLTLVPRDPDYASAWSGGQVHSAELAGETLTVDLSADAYEGFTSPALAQQARDQAVYTASELIGNPNLRVVFLSDAGAPPADFAAAEGYTRRGLDPMPAVWITNPRNGEQSAPGAHVFVGTVKADVGEPIVTITEIASGRVIAEVSAQTSLSVNSDGWRVWSVSINLDPGSYDIKAAVTTGTPPVTVSENKSIRIG</sequence>
<dbReference type="EMBL" id="CP019605">
    <property type="protein sequence ID" value="AQP43686.1"/>
    <property type="molecule type" value="Genomic_DNA"/>
</dbReference>
<name>A0A1Q2CC57_9ACTN</name>